<gene>
    <name evidence="2" type="ORF">SAMN05660649_00887</name>
</gene>
<protein>
    <submittedName>
        <fullName evidence="2">TIGR02677 family protein</fullName>
    </submittedName>
</protein>
<sequence>MTVSLLKPIIETSYLNAQNVGRYRCIMRYFYEQHQRLRYWLKPQEVYDGVVAFGLLEEDYTLEQCQKDLNQLVEWNNLVPRHDGGRSATVEEYLRKKFRYQMTPYAVEIERLVAGLEKIRGYGGSLEPSLFESIDEQLNRLEKDAGQFPPGEAAALWDKIYGDFIKLTENASDYIASLQSTKVEELMLTEAFLAYKDSVTRYLQDFIQGLQRHAYKIEAVLSTVDRGVVSNFLSNVQRDLSARPQLDEPVTPEEQLDRLQLEWQSMVRWFAGHDNEPSDVYFLEQTTKDTIARIVRNALRIQEKHRLGVSRKRELDYLGKWFFSLEDINDSHRLAAHVFGLYRCRHFQGVDERGTDNADVSMWQAGPNIRELRSRSRKRLRDTGTGSIRDRRERQQQAKEKFLITQQEEMAVLQAYLARREIRIADLDPVSARERYYLLYWIGRCMANKSRRILTPEGIGISLEMPAGRERARLECEDGELDMPNYLLKFSAVTADQTDGRANGEQYEQNR</sequence>
<dbReference type="AlphaFoldDB" id="A0A1I2PG24"/>
<name>A0A1I2PG24_9FIRM</name>
<evidence type="ECO:0000313" key="3">
    <source>
        <dbReference type="Proteomes" id="UP000199337"/>
    </source>
</evidence>
<dbReference type="NCBIfam" id="TIGR02677">
    <property type="entry name" value="TIGR02677 family protein"/>
    <property type="match status" value="1"/>
</dbReference>
<accession>A0A1I2PG24</accession>
<feature type="region of interest" description="Disordered" evidence="1">
    <location>
        <begin position="374"/>
        <end position="394"/>
    </location>
</feature>
<keyword evidence="3" id="KW-1185">Reference proteome</keyword>
<dbReference type="InterPro" id="IPR013493">
    <property type="entry name" value="CHP02677"/>
</dbReference>
<proteinExistence type="predicted"/>
<dbReference type="STRING" id="341036.SAMN05660649_00887"/>
<dbReference type="Proteomes" id="UP000199337">
    <property type="component" value="Unassembled WGS sequence"/>
</dbReference>
<dbReference type="EMBL" id="FOOX01000002">
    <property type="protein sequence ID" value="SFG15095.1"/>
    <property type="molecule type" value="Genomic_DNA"/>
</dbReference>
<organism evidence="2 3">
    <name type="scientific">Desulfotruncus arcticus DSM 17038</name>
    <dbReference type="NCBI Taxonomy" id="1121424"/>
    <lineage>
        <taxon>Bacteria</taxon>
        <taxon>Bacillati</taxon>
        <taxon>Bacillota</taxon>
        <taxon>Clostridia</taxon>
        <taxon>Eubacteriales</taxon>
        <taxon>Desulfallaceae</taxon>
        <taxon>Desulfotruncus</taxon>
    </lineage>
</organism>
<evidence type="ECO:0000256" key="1">
    <source>
        <dbReference type="SAM" id="MobiDB-lite"/>
    </source>
</evidence>
<dbReference type="Pfam" id="PF09660">
    <property type="entry name" value="DUF2397"/>
    <property type="match status" value="1"/>
</dbReference>
<dbReference type="OrthoDB" id="1639410at2"/>
<reference evidence="3" key="1">
    <citation type="submission" date="2016-10" db="EMBL/GenBank/DDBJ databases">
        <authorList>
            <person name="Varghese N."/>
            <person name="Submissions S."/>
        </authorList>
    </citation>
    <scope>NUCLEOTIDE SEQUENCE [LARGE SCALE GENOMIC DNA]</scope>
    <source>
        <strain evidence="3">DSM 17038</strain>
    </source>
</reference>
<evidence type="ECO:0000313" key="2">
    <source>
        <dbReference type="EMBL" id="SFG15095.1"/>
    </source>
</evidence>